<dbReference type="PANTHER" id="PTHR43178:SF12">
    <property type="entry name" value="DIHYDROLIPOAMIDE ACETYLTRANSFERASE COMPONENT OF PYRUVATE DEHYDROGENASE COMPLEX"/>
    <property type="match status" value="1"/>
</dbReference>
<name>A0A4R6UYD2_9GAMM</name>
<dbReference type="AlphaFoldDB" id="A0A4R6UYD2"/>
<dbReference type="PROSITE" id="PS51826">
    <property type="entry name" value="PSBD"/>
    <property type="match status" value="2"/>
</dbReference>
<evidence type="ECO:0000256" key="3">
    <source>
        <dbReference type="ARBA" id="ARBA00011484"/>
    </source>
</evidence>
<dbReference type="Proteomes" id="UP000295375">
    <property type="component" value="Unassembled WGS sequence"/>
</dbReference>
<evidence type="ECO:0000256" key="6">
    <source>
        <dbReference type="ARBA" id="ARBA00023315"/>
    </source>
</evidence>
<dbReference type="PROSITE" id="PS50968">
    <property type="entry name" value="BIOTINYL_LIPOYL"/>
    <property type="match status" value="2"/>
</dbReference>
<comment type="similarity">
    <text evidence="2 7">Belongs to the 2-oxoacid dehydrogenase family.</text>
</comment>
<keyword evidence="12" id="KW-1185">Reference proteome</keyword>
<dbReference type="InterPro" id="IPR023213">
    <property type="entry name" value="CAT-like_dom_sf"/>
</dbReference>
<comment type="caution">
    <text evidence="11">The sequence shown here is derived from an EMBL/GenBank/DDBJ whole genome shotgun (WGS) entry which is preliminary data.</text>
</comment>
<dbReference type="InterPro" id="IPR001078">
    <property type="entry name" value="2-oxoacid_DH_actylTfrase"/>
</dbReference>
<reference evidence="11 12" key="1">
    <citation type="submission" date="2019-03" db="EMBL/GenBank/DDBJ databases">
        <title>Genomic Encyclopedia of Type Strains, Phase IV (KMG-IV): sequencing the most valuable type-strain genomes for metagenomic binning, comparative biology and taxonomic classification.</title>
        <authorList>
            <person name="Goeker M."/>
        </authorList>
    </citation>
    <scope>NUCLEOTIDE SEQUENCE [LARGE SCALE GENOMIC DNA]</scope>
    <source>
        <strain evidence="11 12">DSM 103792</strain>
    </source>
</reference>
<evidence type="ECO:0000256" key="7">
    <source>
        <dbReference type="RuleBase" id="RU003423"/>
    </source>
</evidence>
<evidence type="ECO:0000256" key="4">
    <source>
        <dbReference type="ARBA" id="ARBA00022679"/>
    </source>
</evidence>
<evidence type="ECO:0000256" key="1">
    <source>
        <dbReference type="ARBA" id="ARBA00001938"/>
    </source>
</evidence>
<dbReference type="RefSeq" id="WP_133589772.1">
    <property type="nucleotide sequence ID" value="NZ_SNYM01000006.1"/>
</dbReference>
<evidence type="ECO:0000256" key="8">
    <source>
        <dbReference type="SAM" id="MobiDB-lite"/>
    </source>
</evidence>
<dbReference type="EMBL" id="SNYM01000006">
    <property type="protein sequence ID" value="TDQ48634.1"/>
    <property type="molecule type" value="Genomic_DNA"/>
</dbReference>
<keyword evidence="11" id="KW-0670">Pyruvate</keyword>
<dbReference type="PANTHER" id="PTHR43178">
    <property type="entry name" value="DIHYDROLIPOAMIDE ACETYLTRANSFERASE COMPONENT OF PYRUVATE DEHYDROGENASE COMPLEX"/>
    <property type="match status" value="1"/>
</dbReference>
<dbReference type="SUPFAM" id="SSF52777">
    <property type="entry name" value="CoA-dependent acyltransferases"/>
    <property type="match status" value="1"/>
</dbReference>
<feature type="domain" description="Peripheral subunit-binding (PSBD)" evidence="10">
    <location>
        <begin position="225"/>
        <end position="262"/>
    </location>
</feature>
<dbReference type="CDD" id="cd06849">
    <property type="entry name" value="lipoyl_domain"/>
    <property type="match status" value="2"/>
</dbReference>
<dbReference type="InterPro" id="IPR036625">
    <property type="entry name" value="E3-bd_dom_sf"/>
</dbReference>
<dbReference type="OrthoDB" id="9805770at2"/>
<proteinExistence type="inferred from homology"/>
<dbReference type="Gene3D" id="3.30.559.10">
    <property type="entry name" value="Chloramphenicol acetyltransferase-like domain"/>
    <property type="match status" value="1"/>
</dbReference>
<feature type="domain" description="Peripheral subunit-binding (PSBD)" evidence="10">
    <location>
        <begin position="290"/>
        <end position="327"/>
    </location>
</feature>
<evidence type="ECO:0000313" key="11">
    <source>
        <dbReference type="EMBL" id="TDQ48634.1"/>
    </source>
</evidence>
<evidence type="ECO:0000259" key="9">
    <source>
        <dbReference type="PROSITE" id="PS50968"/>
    </source>
</evidence>
<dbReference type="InterPro" id="IPR004167">
    <property type="entry name" value="PSBD"/>
</dbReference>
<keyword evidence="4 7" id="KW-0808">Transferase</keyword>
<sequence length="567" mass="58477">MAYVFELPDLGEGLPDATIVKWLVNEGDTVKTDQPIAEMETAKAVVEVPSPVDGTVLKLHGKAGDVIITHAPLVTFGEAGEKAAAPAPAPAPSMHAQVAANAEKASATSGGGEVFYLPDLGEGLPDATIVKWLVKEGDTVKTDQPIAEMETAKAVVEVPSPHDGVIAKLHGKAGDVIITHAPLVTFAGKGGAAKAEEKSEPEAKGGDAGTVVGAVQVGNTIVAESSDAVVRALAKKLGVNLASVKGSGAGGKITQADVKGAAGKSTASVAASASTMPSASVSTDNPLAFRASPAVRKLANELGVDLANCETSGPKGTITRDDVKAASSGKPAARTAAPATVQPAASGGRLQPVSVTVHPEAVRGVRRAMAQAMTHSHQTVVPVTLMEDANISRWKKGEDSLARYVRALCAAAKVEPALNCWFDGENMERLVHPAVHVGIAVDTPDGLYVPVVKDAHNKSMADLRGDVEILRKKIAEKAIKPTDLSGATITLSNYGSIAGRYGTPIVSPPQVAILGCGRFRNELKMTERGIENQRMLPLSLSFDHRACTGGEGARFLAAVIADLEKPE</sequence>
<dbReference type="InterPro" id="IPR000089">
    <property type="entry name" value="Biotin_lipoyl"/>
</dbReference>
<dbReference type="PROSITE" id="PS00189">
    <property type="entry name" value="LIPOYL"/>
    <property type="match status" value="2"/>
</dbReference>
<evidence type="ECO:0000259" key="10">
    <source>
        <dbReference type="PROSITE" id="PS51826"/>
    </source>
</evidence>
<comment type="cofactor">
    <cofactor evidence="1 7">
        <name>(R)-lipoate</name>
        <dbReference type="ChEBI" id="CHEBI:83088"/>
    </cofactor>
</comment>
<dbReference type="InterPro" id="IPR050743">
    <property type="entry name" value="2-oxoacid_DH_E2_comp"/>
</dbReference>
<dbReference type="Gene3D" id="2.40.50.100">
    <property type="match status" value="2"/>
</dbReference>
<feature type="domain" description="Lipoyl-binding" evidence="9">
    <location>
        <begin position="2"/>
        <end position="77"/>
    </location>
</feature>
<dbReference type="SUPFAM" id="SSF47005">
    <property type="entry name" value="Peripheral subunit-binding domain of 2-oxo acid dehydrogenase complex"/>
    <property type="match status" value="2"/>
</dbReference>
<dbReference type="GO" id="GO:0016407">
    <property type="term" value="F:acetyltransferase activity"/>
    <property type="evidence" value="ECO:0007669"/>
    <property type="project" value="TreeGrafter"/>
</dbReference>
<dbReference type="Pfam" id="PF02817">
    <property type="entry name" value="E3_binding"/>
    <property type="match status" value="2"/>
</dbReference>
<evidence type="ECO:0000256" key="5">
    <source>
        <dbReference type="ARBA" id="ARBA00022823"/>
    </source>
</evidence>
<dbReference type="SUPFAM" id="SSF51230">
    <property type="entry name" value="Single hybrid motif"/>
    <property type="match status" value="2"/>
</dbReference>
<feature type="domain" description="Lipoyl-binding" evidence="9">
    <location>
        <begin position="112"/>
        <end position="187"/>
    </location>
</feature>
<dbReference type="InterPro" id="IPR011053">
    <property type="entry name" value="Single_hybrid_motif"/>
</dbReference>
<gene>
    <name evidence="11" type="ORF">EV696_10674</name>
</gene>
<dbReference type="Gene3D" id="4.10.320.10">
    <property type="entry name" value="E3-binding domain"/>
    <property type="match status" value="2"/>
</dbReference>
<organism evidence="11 12">
    <name type="scientific">Permianibacter aggregans</name>
    <dbReference type="NCBI Taxonomy" id="1510150"/>
    <lineage>
        <taxon>Bacteria</taxon>
        <taxon>Pseudomonadati</taxon>
        <taxon>Pseudomonadota</taxon>
        <taxon>Gammaproteobacteria</taxon>
        <taxon>Pseudomonadales</taxon>
        <taxon>Pseudomonadaceae</taxon>
        <taxon>Permianibacter</taxon>
    </lineage>
</organism>
<comment type="subunit">
    <text evidence="3">Forms a 24-polypeptide structural core with octahedral symmetry.</text>
</comment>
<protein>
    <recommendedName>
        <fullName evidence="7">Dihydrolipoamide acetyltransferase component of pyruvate dehydrogenase complex</fullName>
        <ecNumber evidence="7">2.3.1.-</ecNumber>
    </recommendedName>
</protein>
<dbReference type="GO" id="GO:0005737">
    <property type="term" value="C:cytoplasm"/>
    <property type="evidence" value="ECO:0007669"/>
    <property type="project" value="TreeGrafter"/>
</dbReference>
<dbReference type="GO" id="GO:0031405">
    <property type="term" value="F:lipoic acid binding"/>
    <property type="evidence" value="ECO:0007669"/>
    <property type="project" value="TreeGrafter"/>
</dbReference>
<evidence type="ECO:0000313" key="12">
    <source>
        <dbReference type="Proteomes" id="UP000295375"/>
    </source>
</evidence>
<dbReference type="Pfam" id="PF00198">
    <property type="entry name" value="2-oxoacid_dh"/>
    <property type="match status" value="1"/>
</dbReference>
<keyword evidence="6 7" id="KW-0012">Acyltransferase</keyword>
<dbReference type="InterPro" id="IPR003016">
    <property type="entry name" value="2-oxoA_DH_lipoyl-BS"/>
</dbReference>
<dbReference type="EC" id="2.3.1.-" evidence="7"/>
<accession>A0A4R6UYD2</accession>
<feature type="region of interest" description="Disordered" evidence="8">
    <location>
        <begin position="327"/>
        <end position="348"/>
    </location>
</feature>
<evidence type="ECO:0000256" key="2">
    <source>
        <dbReference type="ARBA" id="ARBA00007317"/>
    </source>
</evidence>
<keyword evidence="5 7" id="KW-0450">Lipoyl</keyword>
<dbReference type="Pfam" id="PF00364">
    <property type="entry name" value="Biotin_lipoyl"/>
    <property type="match status" value="2"/>
</dbReference>